<protein>
    <submittedName>
        <fullName evidence="1">Uncharacterized protein</fullName>
    </submittedName>
</protein>
<reference evidence="2" key="1">
    <citation type="submission" date="2018-09" db="EMBL/GenBank/DDBJ databases">
        <authorList>
            <person name="Livingstone P.G."/>
            <person name="Whitworth D.E."/>
        </authorList>
    </citation>
    <scope>NUCLEOTIDE SEQUENCE [LARGE SCALE GENOMIC DNA]</scope>
    <source>
        <strain evidence="2">AB047A</strain>
    </source>
</reference>
<organism evidence="1 2">
    <name type="scientific">Corallococcus interemptor</name>
    <dbReference type="NCBI Taxonomy" id="2316720"/>
    <lineage>
        <taxon>Bacteria</taxon>
        <taxon>Pseudomonadati</taxon>
        <taxon>Myxococcota</taxon>
        <taxon>Myxococcia</taxon>
        <taxon>Myxococcales</taxon>
        <taxon>Cystobacterineae</taxon>
        <taxon>Myxococcaceae</taxon>
        <taxon>Corallococcus</taxon>
    </lineage>
</organism>
<evidence type="ECO:0000313" key="1">
    <source>
        <dbReference type="EMBL" id="RKH68684.1"/>
    </source>
</evidence>
<gene>
    <name evidence="1" type="ORF">D7X96_16850</name>
</gene>
<dbReference type="Proteomes" id="UP000282656">
    <property type="component" value="Unassembled WGS sequence"/>
</dbReference>
<proteinExistence type="predicted"/>
<name>A0A3A8QZX9_9BACT</name>
<dbReference type="AlphaFoldDB" id="A0A3A8QZX9"/>
<keyword evidence="2" id="KW-1185">Reference proteome</keyword>
<accession>A0A3A8QZX9</accession>
<dbReference type="EMBL" id="RAWM01000039">
    <property type="protein sequence ID" value="RKH68684.1"/>
    <property type="molecule type" value="Genomic_DNA"/>
</dbReference>
<comment type="caution">
    <text evidence="1">The sequence shown here is derived from an EMBL/GenBank/DDBJ whole genome shotgun (WGS) entry which is preliminary data.</text>
</comment>
<sequence>MPQALAGDEITRVTVTLTASGVTSATTVLTKGTDGWSSTMYQVPAGTQRTFTDAFLHAREPLKSP</sequence>
<evidence type="ECO:0000313" key="2">
    <source>
        <dbReference type="Proteomes" id="UP000282656"/>
    </source>
</evidence>